<proteinExistence type="predicted"/>
<sequence length="297" mass="33371">MEEGSSMAVNREKGNGCRGGLSVVVFIIIFTIGALILFYPKISSWYLKRIQRSAVQSYEYQVAGLSAEERIQLWEEAVEYNERLAGSVVKDPFASIDEIDPFDKYYTTLDIGSGMMGNIYIPEADIFLPIYHGVSNEVLDKGVGHIPASALPVGGEGTHSILTGHSGLPSTEMFNDLEKMKTGDVFYLKILNQTLAYQVYAIETILPDNISRLKREEGKDLATLITCTPYGINTHRLLVMGERIEYLDNTYTFENEKTAFPWWSVFLVIGLLVILLATGKLLQRKKYMKTTTRGIKR</sequence>
<evidence type="ECO:0000256" key="2">
    <source>
        <dbReference type="PIRSR" id="PIRSR605754-1"/>
    </source>
</evidence>
<dbReference type="Gene3D" id="2.40.260.10">
    <property type="entry name" value="Sortase"/>
    <property type="match status" value="1"/>
</dbReference>
<keyword evidence="5" id="KW-1185">Reference proteome</keyword>
<dbReference type="NCBIfam" id="TIGR01076">
    <property type="entry name" value="sortase_fam"/>
    <property type="match status" value="1"/>
</dbReference>
<feature type="active site" description="Acyl-thioester intermediate" evidence="2">
    <location>
        <position position="227"/>
    </location>
</feature>
<organism evidence="4 5">
    <name type="scientific">Faecalicatena contorta</name>
    <dbReference type="NCBI Taxonomy" id="39482"/>
    <lineage>
        <taxon>Bacteria</taxon>
        <taxon>Bacillati</taxon>
        <taxon>Bacillota</taxon>
        <taxon>Clostridia</taxon>
        <taxon>Lachnospirales</taxon>
        <taxon>Lachnospiraceae</taxon>
        <taxon>Faecalicatena</taxon>
    </lineage>
</organism>
<reference evidence="5" key="1">
    <citation type="submission" date="2017-07" db="EMBL/GenBank/DDBJ databases">
        <authorList>
            <person name="Varghese N."/>
            <person name="Submissions S."/>
        </authorList>
    </citation>
    <scope>NUCLEOTIDE SEQUENCE [LARGE SCALE GENOMIC DNA]</scope>
    <source>
        <strain evidence="5">NLAE-zl-C134</strain>
    </source>
</reference>
<keyword evidence="3" id="KW-1133">Transmembrane helix</keyword>
<dbReference type="InterPro" id="IPR023365">
    <property type="entry name" value="Sortase_dom-sf"/>
</dbReference>
<evidence type="ECO:0000256" key="3">
    <source>
        <dbReference type="SAM" id="Phobius"/>
    </source>
</evidence>
<evidence type="ECO:0000313" key="4">
    <source>
        <dbReference type="EMBL" id="SUQ13948.1"/>
    </source>
</evidence>
<protein>
    <submittedName>
        <fullName evidence="4">Sortase A</fullName>
    </submittedName>
</protein>
<dbReference type="CDD" id="cd05827">
    <property type="entry name" value="Sortase_C"/>
    <property type="match status" value="1"/>
</dbReference>
<accession>A0A316A069</accession>
<feature type="active site" description="Proton donor/acceptor" evidence="2">
    <location>
        <position position="165"/>
    </location>
</feature>
<dbReference type="EMBL" id="UHJJ01000004">
    <property type="protein sequence ID" value="SUQ13948.1"/>
    <property type="molecule type" value="Genomic_DNA"/>
</dbReference>
<feature type="transmembrane region" description="Helical" evidence="3">
    <location>
        <begin position="259"/>
        <end position="279"/>
    </location>
</feature>
<gene>
    <name evidence="4" type="ORF">SAMN05216529_104260</name>
</gene>
<dbReference type="GO" id="GO:0016787">
    <property type="term" value="F:hydrolase activity"/>
    <property type="evidence" value="ECO:0007669"/>
    <property type="project" value="UniProtKB-KW"/>
</dbReference>
<dbReference type="InterPro" id="IPR042002">
    <property type="entry name" value="Sortase_C"/>
</dbReference>
<evidence type="ECO:0000313" key="5">
    <source>
        <dbReference type="Proteomes" id="UP000254051"/>
    </source>
</evidence>
<dbReference type="SUPFAM" id="SSF63817">
    <property type="entry name" value="Sortase"/>
    <property type="match status" value="1"/>
</dbReference>
<dbReference type="Pfam" id="PF04203">
    <property type="entry name" value="Sortase"/>
    <property type="match status" value="1"/>
</dbReference>
<evidence type="ECO:0000256" key="1">
    <source>
        <dbReference type="ARBA" id="ARBA00022801"/>
    </source>
</evidence>
<dbReference type="Proteomes" id="UP000254051">
    <property type="component" value="Unassembled WGS sequence"/>
</dbReference>
<keyword evidence="3" id="KW-0472">Membrane</keyword>
<dbReference type="InterPro" id="IPR005754">
    <property type="entry name" value="Sortase"/>
</dbReference>
<feature type="transmembrane region" description="Helical" evidence="3">
    <location>
        <begin position="20"/>
        <end position="39"/>
    </location>
</feature>
<dbReference type="NCBIfam" id="NF033745">
    <property type="entry name" value="class_C_sortase"/>
    <property type="match status" value="1"/>
</dbReference>
<dbReference type="OrthoDB" id="1648028at2"/>
<keyword evidence="3" id="KW-0812">Transmembrane</keyword>
<dbReference type="AlphaFoldDB" id="A0A316A069"/>
<keyword evidence="1" id="KW-0378">Hydrolase</keyword>
<name>A0A316A069_9FIRM</name>